<name>A0A8J6PG53_9FLAO</name>
<evidence type="ECO:0000313" key="5">
    <source>
        <dbReference type="EMBL" id="MBC9811046.1"/>
    </source>
</evidence>
<dbReference type="Gene3D" id="3.40.50.2300">
    <property type="match status" value="1"/>
</dbReference>
<dbReference type="GO" id="GO:0006355">
    <property type="term" value="P:regulation of DNA-templated transcription"/>
    <property type="evidence" value="ECO:0007669"/>
    <property type="project" value="InterPro"/>
</dbReference>
<reference evidence="5" key="1">
    <citation type="submission" date="2020-09" db="EMBL/GenBank/DDBJ databases">
        <title>Taishania pollutisoli gen. nov., sp. nov., Isolated from Tetrabromobisphenol A-Contaminated Soil.</title>
        <authorList>
            <person name="Chen Q."/>
        </authorList>
    </citation>
    <scope>NUCLEOTIDE SEQUENCE</scope>
    <source>
        <strain evidence="5">CZZ-1</strain>
    </source>
</reference>
<dbReference type="InterPro" id="IPR036388">
    <property type="entry name" value="WH-like_DNA-bd_sf"/>
</dbReference>
<dbReference type="PROSITE" id="PS50110">
    <property type="entry name" value="RESPONSE_REGULATORY"/>
    <property type="match status" value="1"/>
</dbReference>
<dbReference type="PANTHER" id="PTHR43214">
    <property type="entry name" value="TWO-COMPONENT RESPONSE REGULATOR"/>
    <property type="match status" value="1"/>
</dbReference>
<dbReference type="CDD" id="cd06170">
    <property type="entry name" value="LuxR_C_like"/>
    <property type="match status" value="1"/>
</dbReference>
<keyword evidence="2" id="KW-0597">Phosphoprotein</keyword>
<proteinExistence type="predicted"/>
<keyword evidence="1" id="KW-0238">DNA-binding</keyword>
<dbReference type="InterPro" id="IPR000792">
    <property type="entry name" value="Tscrpt_reg_LuxR_C"/>
</dbReference>
<evidence type="ECO:0000256" key="2">
    <source>
        <dbReference type="PROSITE-ProRule" id="PRU00169"/>
    </source>
</evidence>
<dbReference type="SUPFAM" id="SSF46894">
    <property type="entry name" value="C-terminal effector domain of the bipartite response regulators"/>
    <property type="match status" value="1"/>
</dbReference>
<dbReference type="EMBL" id="JACVEL010000001">
    <property type="protein sequence ID" value="MBC9811046.1"/>
    <property type="molecule type" value="Genomic_DNA"/>
</dbReference>
<sequence>MGYSITLVEDDDLISALVTYFLQSSGKFKKIDTYNDGTVFLDSIEHAWQGADAIVMDFKLGGMNAEVLLKELHEKAIGIPVIILTSHYNEYLMGYMIKSGVAAYLSKTIKPDELLSVIEEVIEKGHYISQEQFHFLKTAFSGERLNASKQPLDITERDIDVIYLLANQLTAKEIAEKLYISPKTVEGYKNALFSKTGTKSVVGLVLYAIQNDLIDAESVDLGLKNA</sequence>
<feature type="modified residue" description="4-aspartylphosphate" evidence="2">
    <location>
        <position position="57"/>
    </location>
</feature>
<keyword evidence="6" id="KW-1185">Reference proteome</keyword>
<gene>
    <name evidence="5" type="ORF">H9Y05_01025</name>
</gene>
<dbReference type="Proteomes" id="UP000652681">
    <property type="component" value="Unassembled WGS sequence"/>
</dbReference>
<dbReference type="Gene3D" id="1.10.10.10">
    <property type="entry name" value="Winged helix-like DNA-binding domain superfamily/Winged helix DNA-binding domain"/>
    <property type="match status" value="1"/>
</dbReference>
<feature type="domain" description="HTH luxR-type" evidence="3">
    <location>
        <begin position="147"/>
        <end position="212"/>
    </location>
</feature>
<dbReference type="InterPro" id="IPR011006">
    <property type="entry name" value="CheY-like_superfamily"/>
</dbReference>
<feature type="domain" description="Response regulatory" evidence="4">
    <location>
        <begin position="4"/>
        <end position="122"/>
    </location>
</feature>
<dbReference type="PRINTS" id="PR00038">
    <property type="entry name" value="HTHLUXR"/>
</dbReference>
<dbReference type="SUPFAM" id="SSF52172">
    <property type="entry name" value="CheY-like"/>
    <property type="match status" value="1"/>
</dbReference>
<evidence type="ECO:0000259" key="3">
    <source>
        <dbReference type="PROSITE" id="PS50043"/>
    </source>
</evidence>
<evidence type="ECO:0000256" key="1">
    <source>
        <dbReference type="ARBA" id="ARBA00023125"/>
    </source>
</evidence>
<dbReference type="SMART" id="SM00448">
    <property type="entry name" value="REC"/>
    <property type="match status" value="1"/>
</dbReference>
<dbReference type="AlphaFoldDB" id="A0A8J6PG53"/>
<dbReference type="InterPro" id="IPR001789">
    <property type="entry name" value="Sig_transdc_resp-reg_receiver"/>
</dbReference>
<dbReference type="InterPro" id="IPR039420">
    <property type="entry name" value="WalR-like"/>
</dbReference>
<dbReference type="InterPro" id="IPR016032">
    <property type="entry name" value="Sig_transdc_resp-reg_C-effctor"/>
</dbReference>
<dbReference type="RefSeq" id="WP_163492301.1">
    <property type="nucleotide sequence ID" value="NZ_JACVEL010000001.1"/>
</dbReference>
<evidence type="ECO:0000259" key="4">
    <source>
        <dbReference type="PROSITE" id="PS50110"/>
    </source>
</evidence>
<evidence type="ECO:0000313" key="6">
    <source>
        <dbReference type="Proteomes" id="UP000652681"/>
    </source>
</evidence>
<dbReference type="Pfam" id="PF00196">
    <property type="entry name" value="GerE"/>
    <property type="match status" value="1"/>
</dbReference>
<dbReference type="PROSITE" id="PS50043">
    <property type="entry name" value="HTH_LUXR_2"/>
    <property type="match status" value="1"/>
</dbReference>
<dbReference type="GO" id="GO:0003677">
    <property type="term" value="F:DNA binding"/>
    <property type="evidence" value="ECO:0007669"/>
    <property type="project" value="UniProtKB-KW"/>
</dbReference>
<dbReference type="GO" id="GO:0000160">
    <property type="term" value="P:phosphorelay signal transduction system"/>
    <property type="evidence" value="ECO:0007669"/>
    <property type="project" value="InterPro"/>
</dbReference>
<organism evidence="5 6">
    <name type="scientific">Taishania pollutisoli</name>
    <dbReference type="NCBI Taxonomy" id="2766479"/>
    <lineage>
        <taxon>Bacteria</taxon>
        <taxon>Pseudomonadati</taxon>
        <taxon>Bacteroidota</taxon>
        <taxon>Flavobacteriia</taxon>
        <taxon>Flavobacteriales</taxon>
        <taxon>Crocinitomicaceae</taxon>
        <taxon>Taishania</taxon>
    </lineage>
</organism>
<accession>A0A8J6PG53</accession>
<dbReference type="Pfam" id="PF00072">
    <property type="entry name" value="Response_reg"/>
    <property type="match status" value="1"/>
</dbReference>
<protein>
    <submittedName>
        <fullName evidence="5">Response regulator transcription factor</fullName>
    </submittedName>
</protein>
<comment type="caution">
    <text evidence="5">The sequence shown here is derived from an EMBL/GenBank/DDBJ whole genome shotgun (WGS) entry which is preliminary data.</text>
</comment>
<dbReference type="SMART" id="SM00421">
    <property type="entry name" value="HTH_LUXR"/>
    <property type="match status" value="1"/>
</dbReference>